<dbReference type="GO" id="GO:0042078">
    <property type="term" value="P:germ-line stem cell division"/>
    <property type="evidence" value="ECO:0007669"/>
    <property type="project" value="TreeGrafter"/>
</dbReference>
<feature type="region of interest" description="Disordered" evidence="8">
    <location>
        <begin position="43"/>
        <end position="69"/>
    </location>
</feature>
<sequence>MHPQTDEASKKYLKAELSRLGSVHTGLNKTNVKRKFSTVDGDNALLKNEKKKSKRKRGRKRRRPLSVSLQSASPFCPAVNSSTCHAEKFANRSGSIMPIISILKVENPSCLWGRVSQDNIEKTEQHNTLLTQINLFYHDVNLDLHKLKPMSIEEGQVYVVYWSMMKSWCRAVVESVVMDSASCRARCLLVDYGERLVITKDQIRVAVDKFLQLPFWMRKFHLAGLKPTTLRVSLFEEKAELVPSTQWDSSATLYLHNLLQASTLTEAVLFETESDSTSINLYLTVANIKMCVNDDLVAKKFACYSKGSPENTRLDLLDRIPSILTLTVSAPSNKLTAKKQPSPVISNGAVVDRADDWLTASSSAQSQQHELMTFEGDIKPNIADQPTGNRSRSSSHPAAVDSDSSDGTDSSLAAALTRNLSLFKFVKFLNPGSIFHQPANSVSQHEELSHGEPKETIAASGTCTGQEDNQPVTVDEEVFHMSGGKSEDADIDLNHVENLADEDTSSSRSVQSGPTEADTPRRSKMDQTCSRFLEWLNPEPLESHPEAGDDAPDCPQVVPSDPMKSGVLVHSAFTVQPCTSLEDAPITDALRSVLRRKQYSTLSPADRYSWPPVSQGHNTIVISQGADQPLSYLAPLLSHILLNSIFCSFTSSTGPIVVVLCPKWEKVQTVYDLLESIKGAQILHPFSLLVGVGKDEAKTVKIPKNCLLLVTTPFSLARLLSFHCFMFLRLCHLVLDEADQLFTHAPDEMATILQHFQKVTSSEGNVSWPQQLVAVAKQWTSHMEALLTNYMPYPCIVITIPEEAALYGNVQQLILMTPESSKISELLGTLDFSLDVCQKTLIITNSAQEVENVFMAVKNKSLFCLKTHEGLTHQFEFVIQEWRKNIGRGTHVILVTTNECLKCFGIKDATCVIHYGFPTSPKLFGSRLLCLSDNFRNFSGRVLTQDQTESCPCVIRSVLLISERNAPHVVGVLRYLGRTDALLPPELLSFAQGVLVAREDLKINRPLCSYLKNFGVCRDSSTCSDRHRFISQLDQSDLPTSGVIEVVPVYIKTASVFYGRIVTKDSGFDSLASEMTSYYADKKPGAEVLVEGGLYAVEEDDFFHRVKILSVPDRRNCLFFTLIVRFIDVGKEEEVKSHQILQLPEQFHALPAQAVEIIVCSVKPVDAEIDWHPKVTRAISQKIKGLQHRARAVLSLGNAVFVDSMVRVTRVPGMKTIINEYAVRSEILNTGMGVGNPEHLDLLKQLCQGGETNNGKEAGHITGLKDGSMSPELRIKAEECAMAEVVRAAEARMLSDLPQLEPVPDLPQLEPLNLVSSMEQCPVPESPDNQLCPVSLCDQEVLSDIQAANEQRSNHTGKQNSFEHIRNGDGELCPTTSLAAGNDQNNIQQVTTEIVSDGSTKSFHPQVRWYQTSDSVIATVKLMNPESQRCDFYPDRVTYSCRVNGRNYRADLELHDSINAGSSHWEMKSNEPVIKLVKRRRGYWEKLLRNKNIFVNYDMDHIEQDEDKAPNGPSFVANTGENDWYVDSETDSD</sequence>
<feature type="region of interest" description="Disordered" evidence="8">
    <location>
        <begin position="1349"/>
        <end position="1368"/>
    </location>
</feature>
<proteinExistence type="predicted"/>
<dbReference type="EMBL" id="JAGKHQ010000002">
    <property type="protein sequence ID" value="KAG7522100.1"/>
    <property type="molecule type" value="Genomic_DNA"/>
</dbReference>
<keyword evidence="11" id="KW-1185">Reference proteome</keyword>
<dbReference type="FunFam" id="3.40.50.300:FF:001416">
    <property type="entry name" value="Tudor domain containing 12"/>
    <property type="match status" value="1"/>
</dbReference>
<keyword evidence="4" id="KW-0378">Hydrolase</keyword>
<accession>A0AAV6SWH3</accession>
<evidence type="ECO:0000313" key="10">
    <source>
        <dbReference type="EMBL" id="KAG7522100.1"/>
    </source>
</evidence>
<evidence type="ECO:0000256" key="5">
    <source>
        <dbReference type="ARBA" id="ARBA00022806"/>
    </source>
</evidence>
<comment type="caution">
    <text evidence="10">The sequence shown here is derived from an EMBL/GenBank/DDBJ whole genome shotgun (WGS) entry which is preliminary data.</text>
</comment>
<comment type="catalytic activity">
    <reaction evidence="7">
        <text>ATP + H2O = ADP + phosphate + H(+)</text>
        <dbReference type="Rhea" id="RHEA:13065"/>
        <dbReference type="ChEBI" id="CHEBI:15377"/>
        <dbReference type="ChEBI" id="CHEBI:15378"/>
        <dbReference type="ChEBI" id="CHEBI:30616"/>
        <dbReference type="ChEBI" id="CHEBI:43474"/>
        <dbReference type="ChEBI" id="CHEBI:456216"/>
        <dbReference type="EC" id="3.6.4.13"/>
    </reaction>
</comment>
<dbReference type="CDD" id="cd06463">
    <property type="entry name" value="p23_like"/>
    <property type="match status" value="1"/>
</dbReference>
<dbReference type="Pfam" id="PF00567">
    <property type="entry name" value="TUDOR"/>
    <property type="match status" value="2"/>
</dbReference>
<evidence type="ECO:0000256" key="2">
    <source>
        <dbReference type="ARBA" id="ARBA00022737"/>
    </source>
</evidence>
<name>A0AAV6SWH3_SOLSE</name>
<keyword evidence="5 10" id="KW-0347">Helicase</keyword>
<gene>
    <name evidence="10" type="ORF">JOB18_013134</name>
</gene>
<reference evidence="10 11" key="1">
    <citation type="journal article" date="2021" name="Sci. Rep.">
        <title>Chromosome anchoring in Senegalese sole (Solea senegalensis) reveals sex-associated markers and genome rearrangements in flatfish.</title>
        <authorList>
            <person name="Guerrero-Cozar I."/>
            <person name="Gomez-Garrido J."/>
            <person name="Berbel C."/>
            <person name="Martinez-Blanch J.F."/>
            <person name="Alioto T."/>
            <person name="Claros M.G."/>
            <person name="Gagnaire P.A."/>
            <person name="Manchado M."/>
        </authorList>
    </citation>
    <scope>NUCLEOTIDE SEQUENCE [LARGE SCALE GENOMIC DNA]</scope>
    <source>
        <strain evidence="10">Sse05_10M</strain>
    </source>
</reference>
<feature type="region of interest" description="Disordered" evidence="8">
    <location>
        <begin position="1505"/>
        <end position="1533"/>
    </location>
</feature>
<feature type="region of interest" description="Disordered" evidence="8">
    <location>
        <begin position="440"/>
        <end position="471"/>
    </location>
</feature>
<protein>
    <recommendedName>
        <fullName evidence="1">RNA helicase</fullName>
        <ecNumber evidence="1">3.6.4.13</ecNumber>
    </recommendedName>
</protein>
<dbReference type="GO" id="GO:0016787">
    <property type="term" value="F:hydrolase activity"/>
    <property type="evidence" value="ECO:0007669"/>
    <property type="project" value="UniProtKB-KW"/>
</dbReference>
<dbReference type="PANTHER" id="PTHR22655">
    <property type="entry name" value="ATP-DEPENDENT RNA HELICASE TDRD12-RELATED"/>
    <property type="match status" value="1"/>
</dbReference>
<organism evidence="10 11">
    <name type="scientific">Solea senegalensis</name>
    <name type="common">Senegalese sole</name>
    <dbReference type="NCBI Taxonomy" id="28829"/>
    <lineage>
        <taxon>Eukaryota</taxon>
        <taxon>Metazoa</taxon>
        <taxon>Chordata</taxon>
        <taxon>Craniata</taxon>
        <taxon>Vertebrata</taxon>
        <taxon>Euteleostomi</taxon>
        <taxon>Actinopterygii</taxon>
        <taxon>Neopterygii</taxon>
        <taxon>Teleostei</taxon>
        <taxon>Neoteleostei</taxon>
        <taxon>Acanthomorphata</taxon>
        <taxon>Carangaria</taxon>
        <taxon>Pleuronectiformes</taxon>
        <taxon>Pleuronectoidei</taxon>
        <taxon>Soleidae</taxon>
        <taxon>Solea</taxon>
    </lineage>
</organism>
<dbReference type="PROSITE" id="PS51203">
    <property type="entry name" value="CS"/>
    <property type="match status" value="1"/>
</dbReference>
<feature type="compositionally biased region" description="Basic residues" evidence="8">
    <location>
        <begin position="49"/>
        <end position="64"/>
    </location>
</feature>
<dbReference type="InterPro" id="IPR002999">
    <property type="entry name" value="Tudor"/>
</dbReference>
<dbReference type="PANTHER" id="PTHR22655:SF2">
    <property type="entry name" value="ATP-DEPENDENT RNA HELICASE TDRD12-RELATED"/>
    <property type="match status" value="1"/>
</dbReference>
<dbReference type="Proteomes" id="UP000693946">
    <property type="component" value="Linkage Group LG10"/>
</dbReference>
<feature type="compositionally biased region" description="Low complexity" evidence="8">
    <location>
        <begin position="398"/>
        <end position="410"/>
    </location>
</feature>
<feature type="compositionally biased region" description="Basic and acidic residues" evidence="8">
    <location>
        <begin position="444"/>
        <end position="455"/>
    </location>
</feature>
<feature type="compositionally biased region" description="Acidic residues" evidence="8">
    <location>
        <begin position="1524"/>
        <end position="1533"/>
    </location>
</feature>
<dbReference type="EC" id="3.6.4.13" evidence="1"/>
<keyword evidence="2" id="KW-0677">Repeat</keyword>
<dbReference type="CDD" id="cd20435">
    <property type="entry name" value="Tudor_TDRD12_rpt2"/>
    <property type="match status" value="1"/>
</dbReference>
<evidence type="ECO:0000256" key="1">
    <source>
        <dbReference type="ARBA" id="ARBA00012552"/>
    </source>
</evidence>
<evidence type="ECO:0000256" key="6">
    <source>
        <dbReference type="ARBA" id="ARBA00022840"/>
    </source>
</evidence>
<keyword evidence="6" id="KW-0067">ATP-binding</keyword>
<evidence type="ECO:0000313" key="11">
    <source>
        <dbReference type="Proteomes" id="UP000693946"/>
    </source>
</evidence>
<feature type="compositionally biased region" description="Polar residues" evidence="8">
    <location>
        <begin position="384"/>
        <end position="396"/>
    </location>
</feature>
<dbReference type="SMART" id="SM00333">
    <property type="entry name" value="TUDOR"/>
    <property type="match status" value="2"/>
</dbReference>
<dbReference type="InterPro" id="IPR007052">
    <property type="entry name" value="CS_dom"/>
</dbReference>
<evidence type="ECO:0000256" key="8">
    <source>
        <dbReference type="SAM" id="MobiDB-lite"/>
    </source>
</evidence>
<feature type="compositionally biased region" description="Polar residues" evidence="8">
    <location>
        <begin position="1349"/>
        <end position="1360"/>
    </location>
</feature>
<evidence type="ECO:0000259" key="9">
    <source>
        <dbReference type="PROSITE" id="PS51203"/>
    </source>
</evidence>
<feature type="region of interest" description="Disordered" evidence="8">
    <location>
        <begin position="499"/>
        <end position="526"/>
    </location>
</feature>
<evidence type="ECO:0000256" key="3">
    <source>
        <dbReference type="ARBA" id="ARBA00022741"/>
    </source>
</evidence>
<evidence type="ECO:0000256" key="4">
    <source>
        <dbReference type="ARBA" id="ARBA00022801"/>
    </source>
</evidence>
<keyword evidence="3" id="KW-0547">Nucleotide-binding</keyword>
<feature type="region of interest" description="Disordered" evidence="8">
    <location>
        <begin position="374"/>
        <end position="410"/>
    </location>
</feature>
<feature type="compositionally biased region" description="Polar residues" evidence="8">
    <location>
        <begin position="459"/>
        <end position="471"/>
    </location>
</feature>
<feature type="domain" description="CS" evidence="9">
    <location>
        <begin position="1402"/>
        <end position="1488"/>
    </location>
</feature>
<dbReference type="GO" id="GO:0003724">
    <property type="term" value="F:RNA helicase activity"/>
    <property type="evidence" value="ECO:0007669"/>
    <property type="project" value="UniProtKB-EC"/>
</dbReference>
<dbReference type="Pfam" id="PF04969">
    <property type="entry name" value="CS"/>
    <property type="match status" value="1"/>
</dbReference>
<dbReference type="GO" id="GO:0005524">
    <property type="term" value="F:ATP binding"/>
    <property type="evidence" value="ECO:0007669"/>
    <property type="project" value="UniProtKB-KW"/>
</dbReference>
<evidence type="ECO:0000256" key="7">
    <source>
        <dbReference type="ARBA" id="ARBA00047984"/>
    </source>
</evidence>